<feature type="compositionally biased region" description="Low complexity" evidence="2">
    <location>
        <begin position="12"/>
        <end position="21"/>
    </location>
</feature>
<name>A0A0M9VW74_ESCWE</name>
<sequence>MSALRSTHKPSPAALAAAAAAPLPPGWTEHKAPTGHTYYFNAATNESTYKRPGAPVVAAPVAPPPPPQPYAHLPSLADPRVANAFLAQFNRPPPTQQQQQQRRGEGRPPPPQPVDRPRRREPIPGCEPWVLVYTKYSRRFVYNPAKNASFWRIPEKLMPAILEMDKRRVQGKAGGDKEHGGEEAGGAGNKAAGTAKTSLKDLAFYENNAGGLGQARDEEPFESDEYEEVEVTDDEEEDHGDAGEAGSEAGEDGHPAKRRRTAGDEQQQQGGEGEGPVEFTEADIAMQLQAMGEQYDLEPGDYDDGNMEDWPEGTEGLEFTEEDGRFLFRDMLADLRVSPYSPWDQLLEDGKMVDDVRYTALSTTKARKDCFDEWARERIAEQREQRARQEKKDPRVAYLAFLQEKATPKLYWPEFKRKYKKEDAMRDPGLADRDREKAYREHVGRLKMPLAGRKADLTALLRAQPARLLHSRSLADGGVGGGLPAAVLADLRYISLEPQIRDPLIEAYVQTLPPPPEDAKAAVDDEERARAREARERRERALAERNQAVEEQRRQRERGVAASKARLLDEERELEMAMRVGKRGLQSQLAGGMPREPSEE</sequence>
<keyword evidence="5" id="KW-1185">Reference proteome</keyword>
<feature type="region of interest" description="Disordered" evidence="2">
    <location>
        <begin position="210"/>
        <end position="283"/>
    </location>
</feature>
<evidence type="ECO:0000256" key="1">
    <source>
        <dbReference type="ARBA" id="ARBA00022737"/>
    </source>
</evidence>
<dbReference type="CDD" id="cd00201">
    <property type="entry name" value="WW"/>
    <property type="match status" value="1"/>
</dbReference>
<proteinExistence type="predicted"/>
<dbReference type="PANTHER" id="PTHR15377">
    <property type="entry name" value="TRANSCRIPTION ELONGATION REGULATOR 1"/>
    <property type="match status" value="1"/>
</dbReference>
<dbReference type="Pfam" id="PF00397">
    <property type="entry name" value="WW"/>
    <property type="match status" value="1"/>
</dbReference>
<organism evidence="4 5">
    <name type="scientific">Escovopsis weberi</name>
    <dbReference type="NCBI Taxonomy" id="150374"/>
    <lineage>
        <taxon>Eukaryota</taxon>
        <taxon>Fungi</taxon>
        <taxon>Dikarya</taxon>
        <taxon>Ascomycota</taxon>
        <taxon>Pezizomycotina</taxon>
        <taxon>Sordariomycetes</taxon>
        <taxon>Hypocreomycetidae</taxon>
        <taxon>Hypocreales</taxon>
        <taxon>Hypocreaceae</taxon>
        <taxon>Escovopsis</taxon>
    </lineage>
</organism>
<dbReference type="SUPFAM" id="SSF51045">
    <property type="entry name" value="WW domain"/>
    <property type="match status" value="1"/>
</dbReference>
<dbReference type="PROSITE" id="PS50020">
    <property type="entry name" value="WW_DOMAIN_2"/>
    <property type="match status" value="1"/>
</dbReference>
<dbReference type="InterPro" id="IPR045148">
    <property type="entry name" value="TCRG1-like"/>
</dbReference>
<dbReference type="Pfam" id="PF01846">
    <property type="entry name" value="FF"/>
    <property type="match status" value="1"/>
</dbReference>
<feature type="region of interest" description="Disordered" evidence="2">
    <location>
        <begin position="511"/>
        <end position="564"/>
    </location>
</feature>
<feature type="compositionally biased region" description="Basic and acidic residues" evidence="2">
    <location>
        <begin position="517"/>
        <end position="559"/>
    </location>
</feature>
<dbReference type="SMART" id="SM00441">
    <property type="entry name" value="FF"/>
    <property type="match status" value="2"/>
</dbReference>
<protein>
    <submittedName>
        <fullName evidence="4">Pre-mRNA-splicing factor dre4</fullName>
    </submittedName>
</protein>
<dbReference type="SMART" id="SM00456">
    <property type="entry name" value="WW"/>
    <property type="match status" value="1"/>
</dbReference>
<feature type="domain" description="WW" evidence="3">
    <location>
        <begin position="21"/>
        <end position="54"/>
    </location>
</feature>
<dbReference type="InterPro" id="IPR002713">
    <property type="entry name" value="FF_domain"/>
</dbReference>
<dbReference type="InterPro" id="IPR036517">
    <property type="entry name" value="FF_domain_sf"/>
</dbReference>
<accession>A0A0M9VW74</accession>
<dbReference type="GO" id="GO:0003712">
    <property type="term" value="F:transcription coregulator activity"/>
    <property type="evidence" value="ECO:0007669"/>
    <property type="project" value="TreeGrafter"/>
</dbReference>
<evidence type="ECO:0000256" key="2">
    <source>
        <dbReference type="SAM" id="MobiDB-lite"/>
    </source>
</evidence>
<feature type="region of interest" description="Disordered" evidence="2">
    <location>
        <begin position="581"/>
        <end position="600"/>
    </location>
</feature>
<gene>
    <name evidence="4" type="ORF">ESCO_001523</name>
</gene>
<keyword evidence="1" id="KW-0677">Repeat</keyword>
<feature type="compositionally biased region" description="Acidic residues" evidence="2">
    <location>
        <begin position="219"/>
        <end position="239"/>
    </location>
</feature>
<dbReference type="Gene3D" id="2.20.70.10">
    <property type="match status" value="2"/>
</dbReference>
<dbReference type="PANTHER" id="PTHR15377:SF3">
    <property type="entry name" value="WW DOMAIN-CONTAINING PROTEIN"/>
    <property type="match status" value="1"/>
</dbReference>
<dbReference type="InterPro" id="IPR001202">
    <property type="entry name" value="WW_dom"/>
</dbReference>
<dbReference type="OrthoDB" id="410044at2759"/>
<dbReference type="Gene3D" id="1.10.10.440">
    <property type="entry name" value="FF domain"/>
    <property type="match status" value="2"/>
</dbReference>
<dbReference type="GO" id="GO:0005634">
    <property type="term" value="C:nucleus"/>
    <property type="evidence" value="ECO:0007669"/>
    <property type="project" value="TreeGrafter"/>
</dbReference>
<evidence type="ECO:0000313" key="5">
    <source>
        <dbReference type="Proteomes" id="UP000053831"/>
    </source>
</evidence>
<comment type="caution">
    <text evidence="4">The sequence shown here is derived from an EMBL/GenBank/DDBJ whole genome shotgun (WGS) entry which is preliminary data.</text>
</comment>
<dbReference type="EMBL" id="LGSR01000006">
    <property type="protein sequence ID" value="KOS21749.1"/>
    <property type="molecule type" value="Genomic_DNA"/>
</dbReference>
<feature type="compositionally biased region" description="Basic and acidic residues" evidence="2">
    <location>
        <begin position="169"/>
        <end position="182"/>
    </location>
</feature>
<dbReference type="InterPro" id="IPR036020">
    <property type="entry name" value="WW_dom_sf"/>
</dbReference>
<feature type="region of interest" description="Disordered" evidence="2">
    <location>
        <begin position="50"/>
        <end position="124"/>
    </location>
</feature>
<dbReference type="Proteomes" id="UP000053831">
    <property type="component" value="Unassembled WGS sequence"/>
</dbReference>
<feature type="region of interest" description="Disordered" evidence="2">
    <location>
        <begin position="169"/>
        <end position="194"/>
    </location>
</feature>
<dbReference type="STRING" id="150374.A0A0M9VW74"/>
<reference evidence="4 5" key="1">
    <citation type="submission" date="2015-07" db="EMBL/GenBank/DDBJ databases">
        <title>The genome of the fungus Escovopsis weberi, a specialized disease agent of ant agriculture.</title>
        <authorList>
            <person name="de Man T.J."/>
            <person name="Stajich J.E."/>
            <person name="Kubicek C.P."/>
            <person name="Chenthamara K."/>
            <person name="Atanasova L."/>
            <person name="Druzhinina I.S."/>
            <person name="Birnbaum S."/>
            <person name="Barribeau S.M."/>
            <person name="Teiling C."/>
            <person name="Suen G."/>
            <person name="Currie C."/>
            <person name="Gerardo N.M."/>
        </authorList>
    </citation>
    <scope>NUCLEOTIDE SEQUENCE [LARGE SCALE GENOMIC DNA]</scope>
</reference>
<dbReference type="PROSITE" id="PS01159">
    <property type="entry name" value="WW_DOMAIN_1"/>
    <property type="match status" value="1"/>
</dbReference>
<feature type="region of interest" description="Disordered" evidence="2">
    <location>
        <begin position="1"/>
        <end position="34"/>
    </location>
</feature>
<dbReference type="SUPFAM" id="SSF81698">
    <property type="entry name" value="FF domain"/>
    <property type="match status" value="1"/>
</dbReference>
<evidence type="ECO:0000313" key="4">
    <source>
        <dbReference type="EMBL" id="KOS21749.1"/>
    </source>
</evidence>
<dbReference type="GO" id="GO:0070063">
    <property type="term" value="F:RNA polymerase binding"/>
    <property type="evidence" value="ECO:0007669"/>
    <property type="project" value="InterPro"/>
</dbReference>
<dbReference type="AlphaFoldDB" id="A0A0M9VW74"/>
<evidence type="ECO:0000259" key="3">
    <source>
        <dbReference type="PROSITE" id="PS50020"/>
    </source>
</evidence>